<evidence type="ECO:0000313" key="7">
    <source>
        <dbReference type="EMBL" id="GGS23633.1"/>
    </source>
</evidence>
<dbReference type="Pfam" id="PF00398">
    <property type="entry name" value="RrnaAD"/>
    <property type="match status" value="1"/>
</dbReference>
<dbReference type="GO" id="GO:0000179">
    <property type="term" value="F:rRNA (adenine-N6,N6-)-dimethyltransferase activity"/>
    <property type="evidence" value="ECO:0007669"/>
    <property type="project" value="UniProtKB-UniRule"/>
</dbReference>
<organism evidence="7 8">
    <name type="scientific">Actinokineospora fastidiosa</name>
    <dbReference type="NCBI Taxonomy" id="1816"/>
    <lineage>
        <taxon>Bacteria</taxon>
        <taxon>Bacillati</taxon>
        <taxon>Actinomycetota</taxon>
        <taxon>Actinomycetes</taxon>
        <taxon>Pseudonocardiales</taxon>
        <taxon>Pseudonocardiaceae</taxon>
        <taxon>Actinokineospora</taxon>
    </lineage>
</organism>
<evidence type="ECO:0000256" key="4">
    <source>
        <dbReference type="ARBA" id="ARBA00022884"/>
    </source>
</evidence>
<feature type="binding site" evidence="5">
    <location>
        <position position="94"/>
    </location>
    <ligand>
        <name>S-adenosyl-L-methionine</name>
        <dbReference type="ChEBI" id="CHEBI:59789"/>
    </ligand>
</feature>
<dbReference type="InterPro" id="IPR020598">
    <property type="entry name" value="rRNA_Ade_methylase_Trfase_N"/>
</dbReference>
<dbReference type="CDD" id="cd02440">
    <property type="entry name" value="AdoMet_MTases"/>
    <property type="match status" value="1"/>
</dbReference>
<dbReference type="PANTHER" id="PTHR11727">
    <property type="entry name" value="DIMETHYLADENOSINE TRANSFERASE"/>
    <property type="match status" value="1"/>
</dbReference>
<dbReference type="PROSITE" id="PS01131">
    <property type="entry name" value="RRNA_A_DIMETH"/>
    <property type="match status" value="1"/>
</dbReference>
<feature type="binding site" evidence="5">
    <location>
        <position position="12"/>
    </location>
    <ligand>
        <name>S-adenosyl-L-methionine</name>
        <dbReference type="ChEBI" id="CHEBI:59789"/>
    </ligand>
</feature>
<dbReference type="InterPro" id="IPR020596">
    <property type="entry name" value="rRNA_Ade_Mease_Trfase_CS"/>
</dbReference>
<dbReference type="AlphaFoldDB" id="A0A918G909"/>
<sequence>MFGPHELGQNFLIDRATIDAVLRCVAETDGPIVELGPGDGALTVPLGRTGRPVTAVELDPRCAAELRRRTGATVIHGDYLRFRFPRHPHTVVGNIPFHITTATLRRLLAAPGWEAAVLIVQWEVARRRAGIGGATLLTASWWPWFDFRVRARVPARAFRPVPGVDGAILTATRRPDPLVDDRAGYQRFVKRVFTGRGRGLRAILAKAGYREAAAWAPRDALPRDLSAEQWARLWRLSS</sequence>
<evidence type="ECO:0000313" key="8">
    <source>
        <dbReference type="Proteomes" id="UP000660680"/>
    </source>
</evidence>
<evidence type="ECO:0000256" key="2">
    <source>
        <dbReference type="ARBA" id="ARBA00022679"/>
    </source>
</evidence>
<dbReference type="PANTHER" id="PTHR11727:SF7">
    <property type="entry name" value="DIMETHYLADENOSINE TRANSFERASE-RELATED"/>
    <property type="match status" value="1"/>
</dbReference>
<proteinExistence type="inferred from homology"/>
<dbReference type="NCBIfam" id="NF000499">
    <property type="entry name" value="Erm23S_rRNA_broad"/>
    <property type="match status" value="1"/>
</dbReference>
<dbReference type="InterPro" id="IPR029063">
    <property type="entry name" value="SAM-dependent_MTases_sf"/>
</dbReference>
<dbReference type="EMBL" id="BMRB01000001">
    <property type="protein sequence ID" value="GGS23633.1"/>
    <property type="molecule type" value="Genomic_DNA"/>
</dbReference>
<evidence type="ECO:0000256" key="5">
    <source>
        <dbReference type="PROSITE-ProRule" id="PRU01026"/>
    </source>
</evidence>
<keyword evidence="1 5" id="KW-0489">Methyltransferase</keyword>
<keyword evidence="3 5" id="KW-0949">S-adenosyl-L-methionine</keyword>
<comment type="caution">
    <text evidence="7">The sequence shown here is derived from an EMBL/GenBank/DDBJ whole genome shotgun (WGS) entry which is preliminary data.</text>
</comment>
<dbReference type="InterPro" id="IPR001737">
    <property type="entry name" value="KsgA/Erm"/>
</dbReference>
<feature type="binding site" evidence="5">
    <location>
        <position position="57"/>
    </location>
    <ligand>
        <name>S-adenosyl-L-methionine</name>
        <dbReference type="ChEBI" id="CHEBI:59789"/>
    </ligand>
</feature>
<dbReference type="RefSeq" id="WP_189209569.1">
    <property type="nucleotide sequence ID" value="NZ_BMRB01000001.1"/>
</dbReference>
<evidence type="ECO:0000259" key="6">
    <source>
        <dbReference type="SMART" id="SM00650"/>
    </source>
</evidence>
<dbReference type="SMART" id="SM00650">
    <property type="entry name" value="rADc"/>
    <property type="match status" value="1"/>
</dbReference>
<keyword evidence="2 5" id="KW-0808">Transferase</keyword>
<dbReference type="Proteomes" id="UP000660680">
    <property type="component" value="Unassembled WGS sequence"/>
</dbReference>
<feature type="binding site" evidence="5">
    <location>
        <position position="78"/>
    </location>
    <ligand>
        <name>S-adenosyl-L-methionine</name>
        <dbReference type="ChEBI" id="CHEBI:59789"/>
    </ligand>
</feature>
<evidence type="ECO:0000256" key="3">
    <source>
        <dbReference type="ARBA" id="ARBA00022691"/>
    </source>
</evidence>
<protein>
    <recommendedName>
        <fullName evidence="6">Ribosomal RNA adenine methylase transferase N-terminal domain-containing protein</fullName>
    </recommendedName>
</protein>
<reference evidence="7" key="1">
    <citation type="journal article" date="2014" name="Int. J. Syst. Evol. Microbiol.">
        <title>Complete genome sequence of Corynebacterium casei LMG S-19264T (=DSM 44701T), isolated from a smear-ripened cheese.</title>
        <authorList>
            <consortium name="US DOE Joint Genome Institute (JGI-PGF)"/>
            <person name="Walter F."/>
            <person name="Albersmeier A."/>
            <person name="Kalinowski J."/>
            <person name="Ruckert C."/>
        </authorList>
    </citation>
    <scope>NUCLEOTIDE SEQUENCE</scope>
    <source>
        <strain evidence="7">JCM 3276</strain>
    </source>
</reference>
<accession>A0A918G909</accession>
<dbReference type="SUPFAM" id="SSF53335">
    <property type="entry name" value="S-adenosyl-L-methionine-dependent methyltransferases"/>
    <property type="match status" value="1"/>
</dbReference>
<feature type="domain" description="Ribosomal RNA adenine methylase transferase N-terminal" evidence="6">
    <location>
        <begin position="17"/>
        <end position="175"/>
    </location>
</feature>
<evidence type="ECO:0000256" key="1">
    <source>
        <dbReference type="ARBA" id="ARBA00022603"/>
    </source>
</evidence>
<dbReference type="PROSITE" id="PS51689">
    <property type="entry name" value="SAM_RNA_A_N6_MT"/>
    <property type="match status" value="1"/>
</dbReference>
<reference evidence="7" key="2">
    <citation type="submission" date="2020-09" db="EMBL/GenBank/DDBJ databases">
        <authorList>
            <person name="Sun Q."/>
            <person name="Ohkuma M."/>
        </authorList>
    </citation>
    <scope>NUCLEOTIDE SEQUENCE</scope>
    <source>
        <strain evidence="7">JCM 3276</strain>
    </source>
</reference>
<comment type="similarity">
    <text evidence="5">Belongs to the class I-like SAM-binding methyltransferase superfamily. rRNA adenine N(6)-methyltransferase family.</text>
</comment>
<gene>
    <name evidence="7" type="ORF">GCM10010171_15930</name>
</gene>
<keyword evidence="4 5" id="KW-0694">RNA-binding</keyword>
<dbReference type="Gene3D" id="3.40.50.150">
    <property type="entry name" value="Vaccinia Virus protein VP39"/>
    <property type="match status" value="1"/>
</dbReference>
<name>A0A918G909_9PSEU</name>
<feature type="binding site" evidence="5">
    <location>
        <position position="10"/>
    </location>
    <ligand>
        <name>S-adenosyl-L-methionine</name>
        <dbReference type="ChEBI" id="CHEBI:59789"/>
    </ligand>
</feature>
<keyword evidence="8" id="KW-1185">Reference proteome</keyword>
<dbReference type="GO" id="GO:0003723">
    <property type="term" value="F:RNA binding"/>
    <property type="evidence" value="ECO:0007669"/>
    <property type="project" value="UniProtKB-UniRule"/>
</dbReference>
<dbReference type="GO" id="GO:0005829">
    <property type="term" value="C:cytosol"/>
    <property type="evidence" value="ECO:0007669"/>
    <property type="project" value="TreeGrafter"/>
</dbReference>
<feature type="binding site" evidence="5">
    <location>
        <position position="36"/>
    </location>
    <ligand>
        <name>S-adenosyl-L-methionine</name>
        <dbReference type="ChEBI" id="CHEBI:59789"/>
    </ligand>
</feature>